<sequence>MESRPRGKVIIPPARSIVKTSELIPVIGYARVSTWREEMISIAIQKSVVEEAAIRRGRYIARWIEDPDATGRNFKRKIMQGIEAVEQGLFPEIWVWKFSRFGRNRYGVAINLARIEQAGGQLLSATEDIDASTAVGEFTRDMLFAVAAFESNRAGEQWKETHELRRSMGLPATGGKRFGYTWHPRRLPDGAGGWTLQDERYEILDQQGDIVFDSFAEYRQGKTGFGKVAVWWNDLGFTNTRGDAWQDQTVKWFMDSGFAAGLLRVHKPDTRCPKPGRCQKEEHHYFRPAVHQSIVPGDDWEDYWDRRAIRKATPPRALEPVYPLAGLIKCGICQENKRSSAGQIHSCKGDPGYGYRCGARTRHHVQHEPVYIRRRIVEDTVRDWLVDKAAEIDAIAAGRIALPKPRKSPGAAQKRKRLEQEISKATKAIDRATEAYSLGHVPLDSYTRTRDKFTRQRDEAQAELDELPKLDAEPVSPVPHLETVRGLIKEWDTISVKSKRVTLAELIRRVEIFPDDRVEVVAVWDPPDPPREAKKSAARRAMA</sequence>
<dbReference type="Pfam" id="PF07508">
    <property type="entry name" value="Recombinase"/>
    <property type="match status" value="1"/>
</dbReference>
<evidence type="ECO:0000256" key="2">
    <source>
        <dbReference type="ARBA" id="ARBA00023172"/>
    </source>
</evidence>
<evidence type="ECO:0000256" key="3">
    <source>
        <dbReference type="SAM" id="Coils"/>
    </source>
</evidence>
<accession>S3ZCM8</accession>
<dbReference type="SUPFAM" id="SSF53041">
    <property type="entry name" value="Resolvase-like"/>
    <property type="match status" value="1"/>
</dbReference>
<proteinExistence type="predicted"/>
<organism evidence="5 6">
    <name type="scientific">Streptomyces aurantiacus JA 4570</name>
    <dbReference type="NCBI Taxonomy" id="1286094"/>
    <lineage>
        <taxon>Bacteria</taxon>
        <taxon>Bacillati</taxon>
        <taxon>Actinomycetota</taxon>
        <taxon>Actinomycetes</taxon>
        <taxon>Kitasatosporales</taxon>
        <taxon>Streptomycetaceae</taxon>
        <taxon>Streptomyces</taxon>
        <taxon>Streptomyces aurantiacus group</taxon>
    </lineage>
</organism>
<evidence type="ECO:0000259" key="4">
    <source>
        <dbReference type="SMART" id="SM00857"/>
    </source>
</evidence>
<gene>
    <name evidence="5" type="ORF">STRAU_6113</name>
</gene>
<dbReference type="PANTHER" id="PTHR30461:SF2">
    <property type="entry name" value="SERINE RECOMBINASE PINE-RELATED"/>
    <property type="match status" value="1"/>
</dbReference>
<dbReference type="InterPro" id="IPR011109">
    <property type="entry name" value="DNA_bind_recombinase_dom"/>
</dbReference>
<dbReference type="InterPro" id="IPR050639">
    <property type="entry name" value="SSR_resolvase"/>
</dbReference>
<evidence type="ECO:0000313" key="6">
    <source>
        <dbReference type="Proteomes" id="UP000014629"/>
    </source>
</evidence>
<keyword evidence="3" id="KW-0175">Coiled coil</keyword>
<dbReference type="InterPro" id="IPR006119">
    <property type="entry name" value="Resolv_N"/>
</dbReference>
<dbReference type="Gene3D" id="3.90.1750.20">
    <property type="entry name" value="Putative Large Serine Recombinase, Chain B, Domain 2"/>
    <property type="match status" value="1"/>
</dbReference>
<dbReference type="GO" id="GO:0000150">
    <property type="term" value="F:DNA strand exchange activity"/>
    <property type="evidence" value="ECO:0007669"/>
    <property type="project" value="InterPro"/>
</dbReference>
<dbReference type="Proteomes" id="UP000014629">
    <property type="component" value="Unassembled WGS sequence"/>
</dbReference>
<dbReference type="EMBL" id="AOPZ01000361">
    <property type="protein sequence ID" value="EPH40898.1"/>
    <property type="molecule type" value="Genomic_DNA"/>
</dbReference>
<evidence type="ECO:0000313" key="5">
    <source>
        <dbReference type="EMBL" id="EPH40898.1"/>
    </source>
</evidence>
<dbReference type="PATRIC" id="fig|1286094.4.peg.6040"/>
<dbReference type="GO" id="GO:0003677">
    <property type="term" value="F:DNA binding"/>
    <property type="evidence" value="ECO:0007669"/>
    <property type="project" value="UniProtKB-KW"/>
</dbReference>
<keyword evidence="6" id="KW-1185">Reference proteome</keyword>
<feature type="domain" description="Resolvase/invertase-type recombinase catalytic" evidence="4">
    <location>
        <begin position="26"/>
        <end position="171"/>
    </location>
</feature>
<protein>
    <recommendedName>
        <fullName evidence="4">Resolvase/invertase-type recombinase catalytic domain-containing protein</fullName>
    </recommendedName>
</protein>
<dbReference type="RefSeq" id="WP_016644234.1">
    <property type="nucleotide sequence ID" value="NZ_AOPZ01000361.1"/>
</dbReference>
<dbReference type="InterPro" id="IPR036162">
    <property type="entry name" value="Resolvase-like_N_sf"/>
</dbReference>
<name>S3ZCM8_9ACTN</name>
<keyword evidence="2" id="KW-0233">DNA recombination</keyword>
<dbReference type="PANTHER" id="PTHR30461">
    <property type="entry name" value="DNA-INVERTASE FROM LAMBDOID PROPHAGE"/>
    <property type="match status" value="1"/>
</dbReference>
<evidence type="ECO:0000256" key="1">
    <source>
        <dbReference type="ARBA" id="ARBA00023125"/>
    </source>
</evidence>
<reference evidence="5 6" key="1">
    <citation type="submission" date="2013-02" db="EMBL/GenBank/DDBJ databases">
        <title>Draft Genome Sequence of Streptomyces aurantiacus, Which Produces Setomimycin.</title>
        <authorList>
            <person name="Gruening B.A."/>
            <person name="Praeg A."/>
            <person name="Erxleben A."/>
            <person name="Guenther S."/>
            <person name="Mueller M."/>
        </authorList>
    </citation>
    <scope>NUCLEOTIDE SEQUENCE [LARGE SCALE GENOMIC DNA]</scope>
    <source>
        <strain evidence="5 6">JA 4570</strain>
    </source>
</reference>
<keyword evidence="1" id="KW-0238">DNA-binding</keyword>
<dbReference type="AlphaFoldDB" id="S3ZCM8"/>
<dbReference type="Gene3D" id="3.40.50.1390">
    <property type="entry name" value="Resolvase, N-terminal catalytic domain"/>
    <property type="match status" value="1"/>
</dbReference>
<dbReference type="Pfam" id="PF00239">
    <property type="entry name" value="Resolvase"/>
    <property type="match status" value="1"/>
</dbReference>
<comment type="caution">
    <text evidence="5">The sequence shown here is derived from an EMBL/GenBank/DDBJ whole genome shotgun (WGS) entry which is preliminary data.</text>
</comment>
<feature type="coiled-coil region" evidence="3">
    <location>
        <begin position="415"/>
        <end position="463"/>
    </location>
</feature>
<dbReference type="CDD" id="cd00338">
    <property type="entry name" value="Ser_Recombinase"/>
    <property type="match status" value="1"/>
</dbReference>
<dbReference type="SMART" id="SM00857">
    <property type="entry name" value="Resolvase"/>
    <property type="match status" value="1"/>
</dbReference>
<dbReference type="InterPro" id="IPR038109">
    <property type="entry name" value="DNA_bind_recomb_sf"/>
</dbReference>